<dbReference type="Pfam" id="PF00193">
    <property type="entry name" value="Xlink"/>
    <property type="match status" value="1"/>
</dbReference>
<feature type="transmembrane region" description="Helical" evidence="3">
    <location>
        <begin position="6"/>
        <end position="25"/>
    </location>
</feature>
<dbReference type="AlphaFoldDB" id="A0A6C0B6P6"/>
<evidence type="ECO:0000256" key="1">
    <source>
        <dbReference type="ARBA" id="ARBA00023157"/>
    </source>
</evidence>
<dbReference type="Gene3D" id="3.10.100.10">
    <property type="entry name" value="Mannose-Binding Protein A, subunit A"/>
    <property type="match status" value="1"/>
</dbReference>
<evidence type="ECO:0000259" key="4">
    <source>
        <dbReference type="PROSITE" id="PS50963"/>
    </source>
</evidence>
<proteinExistence type="predicted"/>
<organism evidence="5">
    <name type="scientific">viral metagenome</name>
    <dbReference type="NCBI Taxonomy" id="1070528"/>
    <lineage>
        <taxon>unclassified sequences</taxon>
        <taxon>metagenomes</taxon>
        <taxon>organismal metagenomes</taxon>
    </lineage>
</organism>
<keyword evidence="1" id="KW-1015">Disulfide bond</keyword>
<evidence type="ECO:0000256" key="3">
    <source>
        <dbReference type="SAM" id="Phobius"/>
    </source>
</evidence>
<evidence type="ECO:0000256" key="2">
    <source>
        <dbReference type="SAM" id="MobiDB-lite"/>
    </source>
</evidence>
<evidence type="ECO:0000313" key="5">
    <source>
        <dbReference type="EMBL" id="QHS87143.1"/>
    </source>
</evidence>
<reference evidence="5" key="1">
    <citation type="journal article" date="2020" name="Nature">
        <title>Giant virus diversity and host interactions through global metagenomics.</title>
        <authorList>
            <person name="Schulz F."/>
            <person name="Roux S."/>
            <person name="Paez-Espino D."/>
            <person name="Jungbluth S."/>
            <person name="Walsh D.A."/>
            <person name="Denef V.J."/>
            <person name="McMahon K.D."/>
            <person name="Konstantinidis K.T."/>
            <person name="Eloe-Fadrosh E.A."/>
            <person name="Kyrpides N.C."/>
            <person name="Woyke T."/>
        </authorList>
    </citation>
    <scope>NUCLEOTIDE SEQUENCE</scope>
    <source>
        <strain evidence="5">GVMAG-M-3300009684-20</strain>
    </source>
</reference>
<feature type="compositionally biased region" description="Low complexity" evidence="2">
    <location>
        <begin position="285"/>
        <end position="297"/>
    </location>
</feature>
<dbReference type="SMART" id="SM00445">
    <property type="entry name" value="LINK"/>
    <property type="match status" value="1"/>
</dbReference>
<dbReference type="GO" id="GO:0007155">
    <property type="term" value="P:cell adhesion"/>
    <property type="evidence" value="ECO:0007669"/>
    <property type="project" value="InterPro"/>
</dbReference>
<protein>
    <recommendedName>
        <fullName evidence="4">Link domain-containing protein</fullName>
    </recommendedName>
</protein>
<keyword evidence="3" id="KW-0472">Membrane</keyword>
<dbReference type="PROSITE" id="PS50963">
    <property type="entry name" value="LINK_2"/>
    <property type="match status" value="1"/>
</dbReference>
<dbReference type="GO" id="GO:0005540">
    <property type="term" value="F:hyaluronic acid binding"/>
    <property type="evidence" value="ECO:0007669"/>
    <property type="project" value="InterPro"/>
</dbReference>
<accession>A0A6C0B6P6</accession>
<feature type="compositionally biased region" description="Low complexity" evidence="2">
    <location>
        <begin position="243"/>
        <end position="268"/>
    </location>
</feature>
<keyword evidence="3" id="KW-0812">Transmembrane</keyword>
<feature type="transmembrane region" description="Helical" evidence="3">
    <location>
        <begin position="30"/>
        <end position="50"/>
    </location>
</feature>
<name>A0A6C0B6P6_9ZZZZ</name>
<feature type="region of interest" description="Disordered" evidence="2">
    <location>
        <begin position="233"/>
        <end position="299"/>
    </location>
</feature>
<dbReference type="InterPro" id="IPR016186">
    <property type="entry name" value="C-type_lectin-like/link_sf"/>
</dbReference>
<sequence length="319" mass="34347">MSQPDLPTILTLVAGVIVIVVMLMLAVTDFLAFVAFSILIAVISFVLYYFGFVSFKVLPRELDVTYNVDPFAKEEVASVPAPTLNEVFYVSDNQFTYEQAPLVCKAYGAEIASYSQVEQAYNAGAEWCGYGWSDGGIALYPTQQATWDKMQKDTDPAKRIKCGRPGINGGYFDPKTKFGVNCYGTRPKKPSGAVPSTDPMMDKLIEMLKKNLSSFVVQPFNSKMWAENPAMNIQSSQTPTPSAAPVPGATQPTTTQATTPASPAVTSTLLSAKPTVPDAPKVAPTVTSTSSTETTGTDPIGIISDLFNNLEQTASNFIN</sequence>
<dbReference type="InterPro" id="IPR016187">
    <property type="entry name" value="CTDL_fold"/>
</dbReference>
<dbReference type="SUPFAM" id="SSF56436">
    <property type="entry name" value="C-type lectin-like"/>
    <property type="match status" value="1"/>
</dbReference>
<feature type="domain" description="Link" evidence="4">
    <location>
        <begin position="82"/>
        <end position="184"/>
    </location>
</feature>
<keyword evidence="3" id="KW-1133">Transmembrane helix</keyword>
<dbReference type="EMBL" id="MN739078">
    <property type="protein sequence ID" value="QHS87143.1"/>
    <property type="molecule type" value="Genomic_DNA"/>
</dbReference>
<dbReference type="InterPro" id="IPR000538">
    <property type="entry name" value="Link_dom"/>
</dbReference>